<dbReference type="Proteomes" id="UP000199503">
    <property type="component" value="Unassembled WGS sequence"/>
</dbReference>
<reference evidence="4" key="1">
    <citation type="submission" date="2016-10" db="EMBL/GenBank/DDBJ databases">
        <authorList>
            <person name="Varghese N."/>
            <person name="Submissions S."/>
        </authorList>
    </citation>
    <scope>NUCLEOTIDE SEQUENCE [LARGE SCALE GENOMIC DNA]</scope>
    <source>
        <strain evidence="4">DSM 44437</strain>
    </source>
</reference>
<dbReference type="InterPro" id="IPR032466">
    <property type="entry name" value="Metal_Hydrolase"/>
</dbReference>
<dbReference type="CDD" id="cd01292">
    <property type="entry name" value="metallo-dependent_hydrolases"/>
    <property type="match status" value="1"/>
</dbReference>
<evidence type="ECO:0000256" key="1">
    <source>
        <dbReference type="ARBA" id="ARBA00023239"/>
    </source>
</evidence>
<evidence type="ECO:0000259" key="2">
    <source>
        <dbReference type="Pfam" id="PF04909"/>
    </source>
</evidence>
<feature type="domain" description="Amidohydrolase-related" evidence="2">
    <location>
        <begin position="42"/>
        <end position="249"/>
    </location>
</feature>
<organism evidence="3 4">
    <name type="scientific">Lentzea albida</name>
    <dbReference type="NCBI Taxonomy" id="65499"/>
    <lineage>
        <taxon>Bacteria</taxon>
        <taxon>Bacillati</taxon>
        <taxon>Actinomycetota</taxon>
        <taxon>Actinomycetes</taxon>
        <taxon>Pseudonocardiales</taxon>
        <taxon>Pseudonocardiaceae</taxon>
        <taxon>Lentzea</taxon>
    </lineage>
</organism>
<accession>A0A1H9DQD3</accession>
<dbReference type="EMBL" id="FOFV01000002">
    <property type="protein sequence ID" value="SEQ15714.1"/>
    <property type="molecule type" value="Genomic_DNA"/>
</dbReference>
<dbReference type="GO" id="GO:0016787">
    <property type="term" value="F:hydrolase activity"/>
    <property type="evidence" value="ECO:0007669"/>
    <property type="project" value="UniProtKB-KW"/>
</dbReference>
<dbReference type="Gene3D" id="3.20.20.140">
    <property type="entry name" value="Metal-dependent hydrolases"/>
    <property type="match status" value="1"/>
</dbReference>
<dbReference type="GO" id="GO:0016831">
    <property type="term" value="F:carboxy-lyase activity"/>
    <property type="evidence" value="ECO:0007669"/>
    <property type="project" value="InterPro"/>
</dbReference>
<dbReference type="STRING" id="65499.SAMN04488000_10211"/>
<sequence length="362" mass="38851">MYADDLVRPWWDALGVEDPLFDVHTHVGTNDPSGFSATVPQLRAALSTLDARAAVFPLTEPDGYRAANDAVLAEADDVLVAFCRVTPDDPGEAARCVEAGAAGIKLHPASDEFDLGDDRLDGVLGLAHELRLPVVLHAGPEVNPYGDTLLAVLERFPGARIVLAHAGLTDLAWLSGHPRRNLFFDTSWWSPTDLVTALGTIPPGQVLFGSDVPYSTPTWGAHATARCAQYAGLTAQEVASVLGGQTRRLIARDDLADLGPAPMRVPRLDPLLERLYVYLAAGVEATKRGESPGQTLDLARHCCHVPSGHPHKAVFDSVWELLDRYEKHAPHMSTGNQYAPGWDLIATAAIVARTPGPPLPFA</sequence>
<dbReference type="Pfam" id="PF04909">
    <property type="entry name" value="Amidohydro_2"/>
    <property type="match status" value="1"/>
</dbReference>
<dbReference type="RefSeq" id="WP_089910606.1">
    <property type="nucleotide sequence ID" value="NZ_FOFV01000002.1"/>
</dbReference>
<keyword evidence="1" id="KW-0456">Lyase</keyword>
<dbReference type="AlphaFoldDB" id="A0A1H9DQD3"/>
<dbReference type="SUPFAM" id="SSF51556">
    <property type="entry name" value="Metallo-dependent hydrolases"/>
    <property type="match status" value="1"/>
</dbReference>
<protein>
    <submittedName>
        <fullName evidence="3">Predicted metal-dependent hydrolase, TIM-barrel fold</fullName>
    </submittedName>
</protein>
<dbReference type="PANTHER" id="PTHR21240:SF28">
    <property type="entry name" value="ISO-OROTATE DECARBOXYLASE (EUROFUNG)"/>
    <property type="match status" value="1"/>
</dbReference>
<evidence type="ECO:0000313" key="4">
    <source>
        <dbReference type="Proteomes" id="UP000199503"/>
    </source>
</evidence>
<dbReference type="PANTHER" id="PTHR21240">
    <property type="entry name" value="2-AMINO-3-CARBOXYLMUCONATE-6-SEMIALDEHYDE DECARBOXYLASE"/>
    <property type="match status" value="1"/>
</dbReference>
<dbReference type="GO" id="GO:0019748">
    <property type="term" value="P:secondary metabolic process"/>
    <property type="evidence" value="ECO:0007669"/>
    <property type="project" value="TreeGrafter"/>
</dbReference>
<proteinExistence type="predicted"/>
<keyword evidence="3" id="KW-0378">Hydrolase</keyword>
<gene>
    <name evidence="3" type="ORF">SAMN04488000_10211</name>
</gene>
<evidence type="ECO:0000313" key="3">
    <source>
        <dbReference type="EMBL" id="SEQ15714.1"/>
    </source>
</evidence>
<dbReference type="OrthoDB" id="149172at2"/>
<name>A0A1H9DQD3_9PSEU</name>
<dbReference type="GO" id="GO:0005737">
    <property type="term" value="C:cytoplasm"/>
    <property type="evidence" value="ECO:0007669"/>
    <property type="project" value="TreeGrafter"/>
</dbReference>
<dbReference type="InterPro" id="IPR006680">
    <property type="entry name" value="Amidohydro-rel"/>
</dbReference>
<dbReference type="InterPro" id="IPR032465">
    <property type="entry name" value="ACMSD"/>
</dbReference>
<keyword evidence="4" id="KW-1185">Reference proteome</keyword>